<sequence length="333" mass="34454">MRPGLKALVSALLVALLLWRVDVAEVGRVLAVASPGLMALAGLLFFLMHVLNALKLRVLLPELRAGRLLAYTLVAQLYALVLPGQLAGEAVKAYRLSRDEGRGQGHGQGQGEIGGGRIVSAVAFDKVTGIAGLLLLTGGGLSMQSARFGDGLLVGVGLVLAGLVAATVLLAWAPARALLLALLGWRAGPKREALLLGPLRRFLEAWRDQTRRPGRALLSVAGGIAVQVAAVTGSQALGLAVGIDQPFSVWSAVIGLMSVIVLMPVTVAGIGLREASLVGLLDLVGVPHAQSLALGFGILAFQVMVALLGAVIDLTVLRERRACVDEAAGRSPD</sequence>
<evidence type="ECO:0000256" key="3">
    <source>
        <dbReference type="ARBA" id="ARBA00022692"/>
    </source>
</evidence>
<protein>
    <recommendedName>
        <fullName evidence="9">Flippase-like domain-containing protein</fullName>
    </recommendedName>
</protein>
<feature type="transmembrane region" description="Helical" evidence="6">
    <location>
        <begin position="292"/>
        <end position="312"/>
    </location>
</feature>
<name>A0A1X7F1G2_9PROT</name>
<evidence type="ECO:0000256" key="5">
    <source>
        <dbReference type="ARBA" id="ARBA00023136"/>
    </source>
</evidence>
<dbReference type="AlphaFoldDB" id="A0A1X7F1G2"/>
<keyword evidence="4 6" id="KW-1133">Transmembrane helix</keyword>
<evidence type="ECO:0000313" key="8">
    <source>
        <dbReference type="Proteomes" id="UP000192936"/>
    </source>
</evidence>
<feature type="transmembrane region" description="Helical" evidence="6">
    <location>
        <begin position="249"/>
        <end position="272"/>
    </location>
</feature>
<evidence type="ECO:0008006" key="9">
    <source>
        <dbReference type="Google" id="ProtNLM"/>
    </source>
</evidence>
<dbReference type="Proteomes" id="UP000192936">
    <property type="component" value="Unassembled WGS sequence"/>
</dbReference>
<keyword evidence="5 6" id="KW-0472">Membrane</keyword>
<dbReference type="OrthoDB" id="7302803at2"/>
<keyword evidence="3 6" id="KW-0812">Transmembrane</keyword>
<reference evidence="7 8" key="1">
    <citation type="submission" date="2017-04" db="EMBL/GenBank/DDBJ databases">
        <authorList>
            <person name="Afonso C.L."/>
            <person name="Miller P.J."/>
            <person name="Scott M.A."/>
            <person name="Spackman E."/>
            <person name="Goraichik I."/>
            <person name="Dimitrov K.M."/>
            <person name="Suarez D.L."/>
            <person name="Swayne D.E."/>
        </authorList>
    </citation>
    <scope>NUCLEOTIDE SEQUENCE [LARGE SCALE GENOMIC DNA]</scope>
    <source>
        <strain evidence="7 8">A2P</strain>
    </source>
</reference>
<dbReference type="PANTHER" id="PTHR40277">
    <property type="entry name" value="BLL5419 PROTEIN"/>
    <property type="match status" value="1"/>
</dbReference>
<comment type="subcellular location">
    <subcellularLocation>
        <location evidence="1">Cell membrane</location>
        <topology evidence="1">Multi-pass membrane protein</topology>
    </subcellularLocation>
</comment>
<dbReference type="STRING" id="286727.SAMN02982917_2238"/>
<evidence type="ECO:0000256" key="2">
    <source>
        <dbReference type="ARBA" id="ARBA00022475"/>
    </source>
</evidence>
<dbReference type="Pfam" id="PF03706">
    <property type="entry name" value="LPG_synthase_TM"/>
    <property type="match status" value="1"/>
</dbReference>
<evidence type="ECO:0000256" key="6">
    <source>
        <dbReference type="SAM" id="Phobius"/>
    </source>
</evidence>
<feature type="transmembrane region" description="Helical" evidence="6">
    <location>
        <begin position="33"/>
        <end position="56"/>
    </location>
</feature>
<feature type="transmembrane region" description="Helical" evidence="6">
    <location>
        <begin position="216"/>
        <end position="237"/>
    </location>
</feature>
<feature type="transmembrane region" description="Helical" evidence="6">
    <location>
        <begin position="151"/>
        <end position="173"/>
    </location>
</feature>
<organism evidence="7 8">
    <name type="scientific">Azospirillum oryzae</name>
    <dbReference type="NCBI Taxonomy" id="286727"/>
    <lineage>
        <taxon>Bacteria</taxon>
        <taxon>Pseudomonadati</taxon>
        <taxon>Pseudomonadota</taxon>
        <taxon>Alphaproteobacteria</taxon>
        <taxon>Rhodospirillales</taxon>
        <taxon>Azospirillaceae</taxon>
        <taxon>Azospirillum</taxon>
    </lineage>
</organism>
<evidence type="ECO:0000256" key="1">
    <source>
        <dbReference type="ARBA" id="ARBA00004651"/>
    </source>
</evidence>
<dbReference type="RefSeq" id="WP_085085205.1">
    <property type="nucleotide sequence ID" value="NZ_FXAK01000004.1"/>
</dbReference>
<accession>A0A1X7F1G2</accession>
<proteinExistence type="predicted"/>
<keyword evidence="2" id="KW-1003">Cell membrane</keyword>
<evidence type="ECO:0000256" key="4">
    <source>
        <dbReference type="ARBA" id="ARBA00022989"/>
    </source>
</evidence>
<dbReference type="GO" id="GO:0005886">
    <property type="term" value="C:plasma membrane"/>
    <property type="evidence" value="ECO:0007669"/>
    <property type="project" value="UniProtKB-SubCell"/>
</dbReference>
<dbReference type="InterPro" id="IPR022791">
    <property type="entry name" value="L-PG_synthase/AglD"/>
</dbReference>
<gene>
    <name evidence="7" type="ORF">SAMN02982917_2238</name>
</gene>
<evidence type="ECO:0000313" key="7">
    <source>
        <dbReference type="EMBL" id="SMF43614.1"/>
    </source>
</evidence>
<dbReference type="PANTHER" id="PTHR40277:SF1">
    <property type="entry name" value="BLL5419 PROTEIN"/>
    <property type="match status" value="1"/>
</dbReference>
<dbReference type="EMBL" id="FXAK01000004">
    <property type="protein sequence ID" value="SMF43614.1"/>
    <property type="molecule type" value="Genomic_DNA"/>
</dbReference>